<evidence type="ECO:0000313" key="4">
    <source>
        <dbReference type="Proteomes" id="UP000279259"/>
    </source>
</evidence>
<keyword evidence="4" id="KW-1185">Reference proteome</keyword>
<accession>A0A427YRM1</accession>
<gene>
    <name evidence="3" type="ORF">EHS25_006422</name>
</gene>
<dbReference type="EMBL" id="RSCD01000003">
    <property type="protein sequence ID" value="RSH93774.1"/>
    <property type="molecule type" value="Genomic_DNA"/>
</dbReference>
<dbReference type="OrthoDB" id="2567806at2759"/>
<feature type="domain" description="Ribosome maturation protein SDO1/SBDS N-terminal" evidence="2">
    <location>
        <begin position="13"/>
        <end position="100"/>
    </location>
</feature>
<dbReference type="InterPro" id="IPR019783">
    <property type="entry name" value="SDO1/SBDS_N"/>
</dbReference>
<dbReference type="Pfam" id="PF01172">
    <property type="entry name" value="SBDS_N"/>
    <property type="match status" value="1"/>
</dbReference>
<feature type="region of interest" description="Disordered" evidence="1">
    <location>
        <begin position="108"/>
        <end position="135"/>
    </location>
</feature>
<dbReference type="InterPro" id="IPR036786">
    <property type="entry name" value="Ribosome_mat_SBDS_N_sf"/>
</dbReference>
<reference evidence="3 4" key="1">
    <citation type="submission" date="2018-11" db="EMBL/GenBank/DDBJ databases">
        <title>Genome sequence of Saitozyma podzolica DSM 27192.</title>
        <authorList>
            <person name="Aliyu H."/>
            <person name="Gorte O."/>
            <person name="Ochsenreither K."/>
        </authorList>
    </citation>
    <scope>NUCLEOTIDE SEQUENCE [LARGE SCALE GENOMIC DNA]</scope>
    <source>
        <strain evidence="3 4">DSM 27192</strain>
    </source>
</reference>
<evidence type="ECO:0000259" key="2">
    <source>
        <dbReference type="Pfam" id="PF01172"/>
    </source>
</evidence>
<dbReference type="Gene3D" id="3.30.1250.10">
    <property type="entry name" value="Ribosome maturation protein SBDS, N-terminal domain"/>
    <property type="match status" value="1"/>
</dbReference>
<comment type="caution">
    <text evidence="3">The sequence shown here is derived from an EMBL/GenBank/DDBJ whole genome shotgun (WGS) entry which is preliminary data.</text>
</comment>
<organism evidence="3 4">
    <name type="scientific">Saitozyma podzolica</name>
    <dbReference type="NCBI Taxonomy" id="1890683"/>
    <lineage>
        <taxon>Eukaryota</taxon>
        <taxon>Fungi</taxon>
        <taxon>Dikarya</taxon>
        <taxon>Basidiomycota</taxon>
        <taxon>Agaricomycotina</taxon>
        <taxon>Tremellomycetes</taxon>
        <taxon>Tremellales</taxon>
        <taxon>Trimorphomycetaceae</taxon>
        <taxon>Saitozyma</taxon>
    </lineage>
</organism>
<proteinExistence type="predicted"/>
<dbReference type="Proteomes" id="UP000279259">
    <property type="component" value="Unassembled WGS sequence"/>
</dbReference>
<name>A0A427YRM1_9TREE</name>
<protein>
    <recommendedName>
        <fullName evidence="2">Ribosome maturation protein SDO1/SBDS N-terminal domain-containing protein</fullName>
    </recommendedName>
</protein>
<dbReference type="SUPFAM" id="SSF89895">
    <property type="entry name" value="FYSH domain"/>
    <property type="match status" value="1"/>
</dbReference>
<evidence type="ECO:0000256" key="1">
    <source>
        <dbReference type="SAM" id="MobiDB-lite"/>
    </source>
</evidence>
<dbReference type="AlphaFoldDB" id="A0A427YRM1"/>
<dbReference type="STRING" id="1890683.A0A427YRM1"/>
<evidence type="ECO:0000313" key="3">
    <source>
        <dbReference type="EMBL" id="RSH93774.1"/>
    </source>
</evidence>
<sequence length="135" mass="14748">MSVAKAVIWKPSEHADEYIVFVDDIKEYEAWKEDKSIALSRFLGQFAIFKSATSGHTGSLGEISKQEIENVFFGDEKNVKDKSVDAAIGLILQHGHVDNKDLSHCFKLNKNPARGANESRPPQSHGAGAGSGHGR</sequence>